<dbReference type="Proteomes" id="UP000671119">
    <property type="component" value="Unassembled WGS sequence"/>
</dbReference>
<gene>
    <name evidence="1" type="ORF">J8J21_22475</name>
</gene>
<evidence type="ECO:0000313" key="1">
    <source>
        <dbReference type="EMBL" id="MBP0685815.1"/>
    </source>
</evidence>
<sequence length="80" mass="8433">ALIAADEQQFSAIADCLAQRVADLSARLGARRRDPAGTGAQTIDRDADIRRLVAELTTLRPFGLDLCIGHVAFTGGADPV</sequence>
<protein>
    <submittedName>
        <fullName evidence="1">AAA family ATPase</fullName>
    </submittedName>
</protein>
<name>A0ABD4Q5C4_MYCTX</name>
<feature type="non-terminal residue" evidence="1">
    <location>
        <position position="80"/>
    </location>
</feature>
<reference evidence="1 2" key="1">
    <citation type="submission" date="2021-03" db="EMBL/GenBank/DDBJ databases">
        <title>Whole Genome Sequencing of Mycobacterium tuberculosis clinical isolates from Arunachal Pradesh, India.</title>
        <authorList>
            <person name="Singh S."/>
            <person name="Mudliar S.R."/>
            <person name="Kulsum U."/>
            <person name="Rufai S.B."/>
            <person name="Singh P.K."/>
            <person name="Umpo M."/>
            <person name="Nyori M."/>
        </authorList>
    </citation>
    <scope>NUCLEOTIDE SEQUENCE [LARGE SCALE GENOMIC DNA]</scope>
    <source>
        <strain evidence="1 2">OMICS/BPL/0142/20/SP</strain>
    </source>
</reference>
<dbReference type="AlphaFoldDB" id="A0ABD4Q5C4"/>
<comment type="caution">
    <text evidence="1">The sequence shown here is derived from an EMBL/GenBank/DDBJ whole genome shotgun (WGS) entry which is preliminary data.</text>
</comment>
<proteinExistence type="predicted"/>
<organism evidence="1 2">
    <name type="scientific">Mycobacterium tuberculosis</name>
    <dbReference type="NCBI Taxonomy" id="1773"/>
    <lineage>
        <taxon>Bacteria</taxon>
        <taxon>Bacillati</taxon>
        <taxon>Actinomycetota</taxon>
        <taxon>Actinomycetes</taxon>
        <taxon>Mycobacteriales</taxon>
        <taxon>Mycobacteriaceae</taxon>
        <taxon>Mycobacterium</taxon>
        <taxon>Mycobacterium tuberculosis complex</taxon>
    </lineage>
</organism>
<dbReference type="EMBL" id="JAGIZI010000596">
    <property type="protein sequence ID" value="MBP0685815.1"/>
    <property type="molecule type" value="Genomic_DNA"/>
</dbReference>
<accession>A0ABD4Q5C4</accession>
<evidence type="ECO:0000313" key="2">
    <source>
        <dbReference type="Proteomes" id="UP000671119"/>
    </source>
</evidence>
<feature type="non-terminal residue" evidence="1">
    <location>
        <position position="1"/>
    </location>
</feature>